<feature type="domain" description="PA" evidence="9">
    <location>
        <begin position="215"/>
        <end position="283"/>
    </location>
</feature>
<dbReference type="Gene3D" id="2.60.40.2310">
    <property type="match status" value="1"/>
</dbReference>
<dbReference type="InterPro" id="IPR045051">
    <property type="entry name" value="SBT"/>
</dbReference>
<dbReference type="InterPro" id="IPR034197">
    <property type="entry name" value="Peptidases_S8_3"/>
</dbReference>
<feature type="domain" description="Subtilisin-like protease fibronectin type-III" evidence="10">
    <location>
        <begin position="479"/>
        <end position="577"/>
    </location>
</feature>
<dbReference type="InterPro" id="IPR046450">
    <property type="entry name" value="PA_dom_sf"/>
</dbReference>
<evidence type="ECO:0000256" key="7">
    <source>
        <dbReference type="PROSITE-ProRule" id="PRU01240"/>
    </source>
</evidence>
<evidence type="ECO:0000313" key="11">
    <source>
        <dbReference type="EMBL" id="KAL3838401.1"/>
    </source>
</evidence>
<dbReference type="Gene3D" id="3.50.30.30">
    <property type="match status" value="1"/>
</dbReference>
<evidence type="ECO:0000256" key="5">
    <source>
        <dbReference type="ARBA" id="ARBA00022825"/>
    </source>
</evidence>
<comment type="similarity">
    <text evidence="1 7">Belongs to the peptidase S8 family.</text>
</comment>
<evidence type="ECO:0000259" key="8">
    <source>
        <dbReference type="Pfam" id="PF00082"/>
    </source>
</evidence>
<feature type="domain" description="Peptidase S8/S53" evidence="8">
    <location>
        <begin position="38"/>
        <end position="398"/>
    </location>
</feature>
<dbReference type="SUPFAM" id="SSF52025">
    <property type="entry name" value="PA domain"/>
    <property type="match status" value="1"/>
</dbReference>
<name>A0ABD3TMV2_9LAMI</name>
<keyword evidence="4" id="KW-0378">Hydrolase</keyword>
<dbReference type="PROSITE" id="PS51892">
    <property type="entry name" value="SUBTILASE"/>
    <property type="match status" value="1"/>
</dbReference>
<accession>A0ABD3TMV2</accession>
<evidence type="ECO:0000259" key="9">
    <source>
        <dbReference type="Pfam" id="PF02225"/>
    </source>
</evidence>
<dbReference type="Gene3D" id="3.40.50.200">
    <property type="entry name" value="Peptidase S8/S53 domain"/>
    <property type="match status" value="1"/>
</dbReference>
<keyword evidence="3" id="KW-0732">Signal</keyword>
<dbReference type="Pfam" id="PF00082">
    <property type="entry name" value="Peptidase_S8"/>
    <property type="match status" value="1"/>
</dbReference>
<protein>
    <submittedName>
        <fullName evidence="11">Uncharacterized protein</fullName>
    </submittedName>
</protein>
<dbReference type="GO" id="GO:0008236">
    <property type="term" value="F:serine-type peptidase activity"/>
    <property type="evidence" value="ECO:0007669"/>
    <property type="project" value="UniProtKB-KW"/>
</dbReference>
<dbReference type="AlphaFoldDB" id="A0ABD3TMV2"/>
<dbReference type="InterPro" id="IPR000209">
    <property type="entry name" value="Peptidase_S8/S53_dom"/>
</dbReference>
<dbReference type="CDD" id="cd04852">
    <property type="entry name" value="Peptidases_S8_3"/>
    <property type="match status" value="1"/>
</dbReference>
<organism evidence="11 12">
    <name type="scientific">Penstemon smallii</name>
    <dbReference type="NCBI Taxonomy" id="265156"/>
    <lineage>
        <taxon>Eukaryota</taxon>
        <taxon>Viridiplantae</taxon>
        <taxon>Streptophyta</taxon>
        <taxon>Embryophyta</taxon>
        <taxon>Tracheophyta</taxon>
        <taxon>Spermatophyta</taxon>
        <taxon>Magnoliopsida</taxon>
        <taxon>eudicotyledons</taxon>
        <taxon>Gunneridae</taxon>
        <taxon>Pentapetalae</taxon>
        <taxon>asterids</taxon>
        <taxon>lamiids</taxon>
        <taxon>Lamiales</taxon>
        <taxon>Plantaginaceae</taxon>
        <taxon>Cheloneae</taxon>
        <taxon>Penstemon</taxon>
    </lineage>
</organism>
<keyword evidence="6" id="KW-0325">Glycoprotein</keyword>
<dbReference type="Pfam" id="PF02225">
    <property type="entry name" value="PA"/>
    <property type="match status" value="1"/>
</dbReference>
<evidence type="ECO:0000256" key="3">
    <source>
        <dbReference type="ARBA" id="ARBA00022729"/>
    </source>
</evidence>
<keyword evidence="12" id="KW-1185">Reference proteome</keyword>
<proteinExistence type="inferred from homology"/>
<evidence type="ECO:0000259" key="10">
    <source>
        <dbReference type="Pfam" id="PF17766"/>
    </source>
</evidence>
<evidence type="ECO:0000256" key="1">
    <source>
        <dbReference type="ARBA" id="ARBA00011073"/>
    </source>
</evidence>
<comment type="caution">
    <text evidence="11">The sequence shown here is derived from an EMBL/GenBank/DDBJ whole genome shotgun (WGS) entry which is preliminary data.</text>
</comment>
<dbReference type="InterPro" id="IPR015500">
    <property type="entry name" value="Peptidase_S8_subtilisin-rel"/>
</dbReference>
<dbReference type="PRINTS" id="PR00723">
    <property type="entry name" value="SUBTILISIN"/>
</dbReference>
<dbReference type="EMBL" id="JBJXBP010000003">
    <property type="protein sequence ID" value="KAL3838401.1"/>
    <property type="molecule type" value="Genomic_DNA"/>
</dbReference>
<keyword evidence="2" id="KW-0645">Protease</keyword>
<sequence>MPPPPSHWKGKCDFTIANCSNKVIGARSFVIGETMPFDEEGHGTHTASTAAGGFVENANIFGNANGTAVGMAPLAHIAIYKVCHVFCFESHILAGMDSAIADGVDVLSVSIGGESSPFYSNSFSIAAYSAMEKGIFVSCSAGNDGPKKESLSYEAPWILTVGASTIDRKLIATVVLGNNEQLDGQSAFQPKNFSASSMLPLVFPGAQNTSDIDALFLEEDSLKNIDIQGKIVVCPYGSDEMIAKKAGAAAVILINDEHQGYTTIANAHVLPVTHISYADGLKLRAYLNSTSTPTAKIVFKGTSIGDDDNAPVVAEFSSRGPSRASPGILKPDIIGPGVNILAAWPVSVENYTNSKSTFNMISGTSMSCPHLSGIAALLKSKHPDWSPAAIKSAIMTTADVVSLVHSPIEDERFLPANIFATGAGHVHPSRASDPGLIYDLQPQDYIPYLCGLNYTDQQVGSILRRRVNCSEEASIPQAELNYPSFALTFSHYSTYQAYTRTATNVGERNSSYTVEIASPPGIDVFVQPTSLNFSEANKKIKYRVEFIRLKSAINNTVVQGHLKWTSTRHSVRSPIVVMLH</sequence>
<gene>
    <name evidence="11" type="ORF">ACJIZ3_022992</name>
</gene>
<evidence type="ECO:0000256" key="2">
    <source>
        <dbReference type="ARBA" id="ARBA00022670"/>
    </source>
</evidence>
<dbReference type="PANTHER" id="PTHR10795">
    <property type="entry name" value="PROPROTEIN CONVERTASE SUBTILISIN/KEXIN"/>
    <property type="match status" value="1"/>
</dbReference>
<evidence type="ECO:0000313" key="12">
    <source>
        <dbReference type="Proteomes" id="UP001634393"/>
    </source>
</evidence>
<dbReference type="Proteomes" id="UP001634393">
    <property type="component" value="Unassembled WGS sequence"/>
</dbReference>
<dbReference type="InterPro" id="IPR036852">
    <property type="entry name" value="Peptidase_S8/S53_dom_sf"/>
</dbReference>
<dbReference type="CDD" id="cd02120">
    <property type="entry name" value="PA_subtilisin_like"/>
    <property type="match status" value="1"/>
</dbReference>
<dbReference type="InterPro" id="IPR003137">
    <property type="entry name" value="PA_domain"/>
</dbReference>
<dbReference type="GO" id="GO:0006508">
    <property type="term" value="P:proteolysis"/>
    <property type="evidence" value="ECO:0007669"/>
    <property type="project" value="UniProtKB-KW"/>
</dbReference>
<evidence type="ECO:0000256" key="4">
    <source>
        <dbReference type="ARBA" id="ARBA00022801"/>
    </source>
</evidence>
<comment type="caution">
    <text evidence="7">Lacks conserved residue(s) required for the propagation of feature annotation.</text>
</comment>
<dbReference type="InterPro" id="IPR041469">
    <property type="entry name" value="Subtilisin-like_FN3"/>
</dbReference>
<keyword evidence="5" id="KW-0720">Serine protease</keyword>
<reference evidence="11 12" key="1">
    <citation type="submission" date="2024-12" db="EMBL/GenBank/DDBJ databases">
        <title>The unique morphological basis and parallel evolutionary history of personate flowers in Penstemon.</title>
        <authorList>
            <person name="Depatie T.H."/>
            <person name="Wessinger C.A."/>
        </authorList>
    </citation>
    <scope>NUCLEOTIDE SEQUENCE [LARGE SCALE GENOMIC DNA]</scope>
    <source>
        <strain evidence="11">WTNN_2</strain>
        <tissue evidence="11">Leaf</tissue>
    </source>
</reference>
<dbReference type="Pfam" id="PF17766">
    <property type="entry name" value="fn3_6"/>
    <property type="match status" value="1"/>
</dbReference>
<evidence type="ECO:0000256" key="6">
    <source>
        <dbReference type="ARBA" id="ARBA00023180"/>
    </source>
</evidence>
<dbReference type="SUPFAM" id="SSF52743">
    <property type="entry name" value="Subtilisin-like"/>
    <property type="match status" value="1"/>
</dbReference>